<dbReference type="Pfam" id="PF00512">
    <property type="entry name" value="HisKA"/>
    <property type="match status" value="1"/>
</dbReference>
<dbReference type="SUPFAM" id="SSF55874">
    <property type="entry name" value="ATPase domain of HSP90 chaperone/DNA topoisomerase II/histidine kinase"/>
    <property type="match status" value="1"/>
</dbReference>
<dbReference type="PRINTS" id="PR00344">
    <property type="entry name" value="BCTRLSENSOR"/>
</dbReference>
<evidence type="ECO:0000313" key="11">
    <source>
        <dbReference type="Proteomes" id="UP000186391"/>
    </source>
</evidence>
<protein>
    <recommendedName>
        <fullName evidence="2">histidine kinase</fullName>
        <ecNumber evidence="2">2.7.13.3</ecNumber>
    </recommendedName>
</protein>
<dbReference type="SMART" id="SM00065">
    <property type="entry name" value="GAF"/>
    <property type="match status" value="2"/>
</dbReference>
<evidence type="ECO:0000256" key="1">
    <source>
        <dbReference type="ARBA" id="ARBA00000085"/>
    </source>
</evidence>
<dbReference type="PANTHER" id="PTHR42878:SF7">
    <property type="entry name" value="SENSOR HISTIDINE KINASE GLRK"/>
    <property type="match status" value="1"/>
</dbReference>
<evidence type="ECO:0000256" key="5">
    <source>
        <dbReference type="ARBA" id="ARBA00022741"/>
    </source>
</evidence>
<keyword evidence="7" id="KW-0067">ATP-binding</keyword>
<dbReference type="InterPro" id="IPR050351">
    <property type="entry name" value="BphY/WalK/GraS-like"/>
</dbReference>
<dbReference type="CDD" id="cd00082">
    <property type="entry name" value="HisKA"/>
    <property type="match status" value="1"/>
</dbReference>
<keyword evidence="3" id="KW-0597">Phosphoprotein</keyword>
<dbReference type="RefSeq" id="WP_073556978.1">
    <property type="nucleotide sequence ID" value="NZ_MRCA01000022.1"/>
</dbReference>
<evidence type="ECO:0000256" key="3">
    <source>
        <dbReference type="ARBA" id="ARBA00022553"/>
    </source>
</evidence>
<dbReference type="PROSITE" id="PS50109">
    <property type="entry name" value="HIS_KIN"/>
    <property type="match status" value="1"/>
</dbReference>
<keyword evidence="6" id="KW-0418">Kinase</keyword>
<evidence type="ECO:0000256" key="2">
    <source>
        <dbReference type="ARBA" id="ARBA00012438"/>
    </source>
</evidence>
<dbReference type="SUPFAM" id="SSF47384">
    <property type="entry name" value="Homodimeric domain of signal transducing histidine kinase"/>
    <property type="match status" value="1"/>
</dbReference>
<dbReference type="GO" id="GO:0000156">
    <property type="term" value="F:phosphorelay response regulator activity"/>
    <property type="evidence" value="ECO:0007669"/>
    <property type="project" value="TreeGrafter"/>
</dbReference>
<dbReference type="Gene3D" id="3.30.565.10">
    <property type="entry name" value="Histidine kinase-like ATPase, C-terminal domain"/>
    <property type="match status" value="1"/>
</dbReference>
<reference evidence="10 11" key="1">
    <citation type="submission" date="2016-11" db="EMBL/GenBank/DDBJ databases">
        <title>Draft Genome Sequences of Nine Cyanobacterial Strains from Diverse Habitats.</title>
        <authorList>
            <person name="Zhu T."/>
            <person name="Hou S."/>
            <person name="Lu X."/>
            <person name="Hess W.R."/>
        </authorList>
    </citation>
    <scope>NUCLEOTIDE SEQUENCE [LARGE SCALE GENOMIC DNA]</scope>
    <source>
        <strain evidence="10 11">NIES-592</strain>
    </source>
</reference>
<evidence type="ECO:0000256" key="6">
    <source>
        <dbReference type="ARBA" id="ARBA00022777"/>
    </source>
</evidence>
<keyword evidence="8" id="KW-0902">Two-component regulatory system</keyword>
<evidence type="ECO:0000256" key="4">
    <source>
        <dbReference type="ARBA" id="ARBA00022679"/>
    </source>
</evidence>
<gene>
    <name evidence="10" type="ORF">NIES592_22615</name>
</gene>
<dbReference type="Gene3D" id="1.10.287.130">
    <property type="match status" value="1"/>
</dbReference>
<dbReference type="InterPro" id="IPR004358">
    <property type="entry name" value="Sig_transdc_His_kin-like_C"/>
</dbReference>
<evidence type="ECO:0000259" key="9">
    <source>
        <dbReference type="PROSITE" id="PS50109"/>
    </source>
</evidence>
<dbReference type="Pfam" id="PF01590">
    <property type="entry name" value="GAF"/>
    <property type="match status" value="1"/>
</dbReference>
<evidence type="ECO:0000256" key="8">
    <source>
        <dbReference type="ARBA" id="ARBA00023012"/>
    </source>
</evidence>
<dbReference type="OrthoDB" id="567974at2"/>
<keyword evidence="5" id="KW-0547">Nucleotide-binding</keyword>
<dbReference type="SMART" id="SM00388">
    <property type="entry name" value="HisKA"/>
    <property type="match status" value="1"/>
</dbReference>
<evidence type="ECO:0000256" key="7">
    <source>
        <dbReference type="ARBA" id="ARBA00022840"/>
    </source>
</evidence>
<organism evidence="10 11">
    <name type="scientific">Fischerella major NIES-592</name>
    <dbReference type="NCBI Taxonomy" id="210994"/>
    <lineage>
        <taxon>Bacteria</taxon>
        <taxon>Bacillati</taxon>
        <taxon>Cyanobacteriota</taxon>
        <taxon>Cyanophyceae</taxon>
        <taxon>Nostocales</taxon>
        <taxon>Hapalosiphonaceae</taxon>
        <taxon>Fischerella</taxon>
    </lineage>
</organism>
<sequence>MGSISKSVPGMRKRLSSLPQRRDEIDRLTHYPVNLMQHEEEAALQLAQKINHIIANSSTSAMMLQDIAQLLGVAFKVDCCCLVTAHKEVTGGEEIAANWCPQEYLDSSPDEIFSLEQLDLPVVQCAGEPTIEDIATIQNSLKIGCQQVPIPVKSVLAITTHFGNKKNGVINLIKSQLYDWSESEKSLLTAVESVCAIALEQVAQAQLITSQQQFLQTCAKHQNLIKQLTILGRSNLEINQMLQVAIASTAEALEADRGLIILLKYTDPLFRNLPKKQIPKAKATVIGEWSKQPEDFYIDKQDNQDHSFWLSECGISRRAFTAESGKPVIINDTKDRRKDTSKIAQAFILEKLPAMLLMRLESQGKVLGFLALQQTQPRYWHTAEINMVEMVCAQLSNAIIQTQTLRQVQMLVDERTSQLQRSLDVQAKLYERTKQYVEQLRELNKLKDEFLSNMSDRLRYPLTNMRMALRILRQPGRTPEQQTRYLDILEEECTKEINLINDLLTLQKLENHQEPPQFETLDLNRRIQDISASFEKKLVEKGLNISYELPEQSLELQTELESFDRILQELLTNAVKFSERDTSIQIQATHQVIQQIDRVIIKVTNIGRGISEAESTYIFDAFRRGRGRWTPGTGLGLALVKSLVQHLSGEIAVESTPIEDTDLSKICFTLNLPQFSDQDKTYPESD</sequence>
<dbReference type="SUPFAM" id="SSF55781">
    <property type="entry name" value="GAF domain-like"/>
    <property type="match status" value="2"/>
</dbReference>
<evidence type="ECO:0000313" key="10">
    <source>
        <dbReference type="EMBL" id="OKH11117.1"/>
    </source>
</evidence>
<accession>A0A1U7GT83</accession>
<dbReference type="Proteomes" id="UP000186391">
    <property type="component" value="Unassembled WGS sequence"/>
</dbReference>
<dbReference type="InterPro" id="IPR003018">
    <property type="entry name" value="GAF"/>
</dbReference>
<feature type="domain" description="Histidine kinase" evidence="9">
    <location>
        <begin position="453"/>
        <end position="676"/>
    </location>
</feature>
<dbReference type="Gene3D" id="3.30.450.40">
    <property type="match status" value="2"/>
</dbReference>
<dbReference type="InterPro" id="IPR029016">
    <property type="entry name" value="GAF-like_dom_sf"/>
</dbReference>
<dbReference type="EC" id="2.7.13.3" evidence="2"/>
<dbReference type="InterPro" id="IPR036097">
    <property type="entry name" value="HisK_dim/P_sf"/>
</dbReference>
<dbReference type="AlphaFoldDB" id="A0A1U7GT83"/>
<comment type="catalytic activity">
    <reaction evidence="1">
        <text>ATP + protein L-histidine = ADP + protein N-phospho-L-histidine.</text>
        <dbReference type="EC" id="2.7.13.3"/>
    </reaction>
</comment>
<dbReference type="GO" id="GO:0030295">
    <property type="term" value="F:protein kinase activator activity"/>
    <property type="evidence" value="ECO:0007669"/>
    <property type="project" value="TreeGrafter"/>
</dbReference>
<dbReference type="InterPro" id="IPR003594">
    <property type="entry name" value="HATPase_dom"/>
</dbReference>
<dbReference type="Pfam" id="PF02518">
    <property type="entry name" value="HATPase_c"/>
    <property type="match status" value="1"/>
</dbReference>
<dbReference type="SMART" id="SM00387">
    <property type="entry name" value="HATPase_c"/>
    <property type="match status" value="1"/>
</dbReference>
<comment type="caution">
    <text evidence="10">The sequence shown here is derived from an EMBL/GenBank/DDBJ whole genome shotgun (WGS) entry which is preliminary data.</text>
</comment>
<name>A0A1U7GT83_9CYAN</name>
<dbReference type="InterPro" id="IPR036890">
    <property type="entry name" value="HATPase_C_sf"/>
</dbReference>
<keyword evidence="4" id="KW-0808">Transferase</keyword>
<keyword evidence="11" id="KW-1185">Reference proteome</keyword>
<dbReference type="GO" id="GO:0000155">
    <property type="term" value="F:phosphorelay sensor kinase activity"/>
    <property type="evidence" value="ECO:0007669"/>
    <property type="project" value="InterPro"/>
</dbReference>
<dbReference type="EMBL" id="MRCA01000022">
    <property type="protein sequence ID" value="OKH11117.1"/>
    <property type="molecule type" value="Genomic_DNA"/>
</dbReference>
<dbReference type="PANTHER" id="PTHR42878">
    <property type="entry name" value="TWO-COMPONENT HISTIDINE KINASE"/>
    <property type="match status" value="1"/>
</dbReference>
<dbReference type="GO" id="GO:0005524">
    <property type="term" value="F:ATP binding"/>
    <property type="evidence" value="ECO:0007669"/>
    <property type="project" value="UniProtKB-KW"/>
</dbReference>
<dbReference type="GO" id="GO:0007234">
    <property type="term" value="P:osmosensory signaling via phosphorelay pathway"/>
    <property type="evidence" value="ECO:0007669"/>
    <property type="project" value="TreeGrafter"/>
</dbReference>
<dbReference type="InterPro" id="IPR005467">
    <property type="entry name" value="His_kinase_dom"/>
</dbReference>
<proteinExistence type="predicted"/>
<dbReference type="InterPro" id="IPR003661">
    <property type="entry name" value="HisK_dim/P_dom"/>
</dbReference>